<gene>
    <name evidence="2" type="ORF">FZC75_10300</name>
</gene>
<proteinExistence type="predicted"/>
<reference evidence="2 3" key="1">
    <citation type="submission" date="2019-08" db="EMBL/GenBank/DDBJ databases">
        <title>Bacillus genomes from the desert of Cuatro Cienegas, Coahuila.</title>
        <authorList>
            <person name="Olmedo-Alvarez G."/>
        </authorList>
    </citation>
    <scope>NUCLEOTIDE SEQUENCE [LARGE SCALE GENOMIC DNA]</scope>
    <source>
        <strain evidence="2 3">CH98b_3T</strain>
    </source>
</reference>
<dbReference type="InterPro" id="IPR058355">
    <property type="entry name" value="DUF8042"/>
</dbReference>
<protein>
    <recommendedName>
        <fullName evidence="1">DUF8042 domain-containing protein</fullName>
    </recommendedName>
</protein>
<feature type="domain" description="DUF8042" evidence="1">
    <location>
        <begin position="8"/>
        <end position="123"/>
    </location>
</feature>
<evidence type="ECO:0000313" key="2">
    <source>
        <dbReference type="EMBL" id="TYS72340.1"/>
    </source>
</evidence>
<dbReference type="OrthoDB" id="2990527at2"/>
<sequence>MVVLTEGEFLFLKKYNALLETVEEAFDYLSDETQNASAPVTRQVVLDSYEAIGKIAEAHVNLVLLFEKNEETLQIIAQFGDLVDELEQIGHFEQNTAPEKEALQTYIKPVYETWKNQIQHHILPHIAH</sequence>
<dbReference type="Pfam" id="PF26154">
    <property type="entry name" value="DUF8042"/>
    <property type="match status" value="1"/>
</dbReference>
<dbReference type="EMBL" id="VTET01000004">
    <property type="protein sequence ID" value="TYS72340.1"/>
    <property type="molecule type" value="Genomic_DNA"/>
</dbReference>
<name>A0A5D4T9H1_9BACI</name>
<dbReference type="RefSeq" id="WP_148979206.1">
    <property type="nucleotide sequence ID" value="NZ_JBNILM010000004.1"/>
</dbReference>
<organism evidence="2 3">
    <name type="scientific">Sutcliffiella horikoshii</name>
    <dbReference type="NCBI Taxonomy" id="79883"/>
    <lineage>
        <taxon>Bacteria</taxon>
        <taxon>Bacillati</taxon>
        <taxon>Bacillota</taxon>
        <taxon>Bacilli</taxon>
        <taxon>Bacillales</taxon>
        <taxon>Bacillaceae</taxon>
        <taxon>Sutcliffiella</taxon>
    </lineage>
</organism>
<dbReference type="Proteomes" id="UP000324517">
    <property type="component" value="Unassembled WGS sequence"/>
</dbReference>
<comment type="caution">
    <text evidence="2">The sequence shown here is derived from an EMBL/GenBank/DDBJ whole genome shotgun (WGS) entry which is preliminary data.</text>
</comment>
<evidence type="ECO:0000313" key="3">
    <source>
        <dbReference type="Proteomes" id="UP000324517"/>
    </source>
</evidence>
<accession>A0A5D4T9H1</accession>
<evidence type="ECO:0000259" key="1">
    <source>
        <dbReference type="Pfam" id="PF26154"/>
    </source>
</evidence>
<dbReference type="AlphaFoldDB" id="A0A5D4T9H1"/>